<feature type="domain" description="PDZ" evidence="13">
    <location>
        <begin position="17"/>
        <end position="95"/>
    </location>
</feature>
<dbReference type="Pfam" id="PF16663">
    <property type="entry name" value="MAGI_u1"/>
    <property type="match status" value="1"/>
</dbReference>
<evidence type="ECO:0000256" key="5">
    <source>
        <dbReference type="ARBA" id="ARBA00058771"/>
    </source>
</evidence>
<feature type="region of interest" description="Disordered" evidence="9">
    <location>
        <begin position="906"/>
        <end position="1013"/>
    </location>
</feature>
<evidence type="ECO:0000259" key="13">
    <source>
        <dbReference type="PROSITE" id="PS50106"/>
    </source>
</evidence>
<dbReference type="GO" id="GO:0030425">
    <property type="term" value="C:dendrite"/>
    <property type="evidence" value="ECO:0007669"/>
    <property type="project" value="TreeGrafter"/>
</dbReference>
<dbReference type="PROSITE" id="PS50052">
    <property type="entry name" value="GUANYLATE_KINASE_2"/>
    <property type="match status" value="1"/>
</dbReference>
<dbReference type="CDD" id="cd06733">
    <property type="entry name" value="PDZ3_MAGI-1_3-like"/>
    <property type="match status" value="1"/>
</dbReference>
<dbReference type="FunFam" id="2.20.70.10:FF:000001">
    <property type="entry name" value="Membrane-associated guanylate kinase, WW and PDZ domain-containing protein 1"/>
    <property type="match status" value="1"/>
</dbReference>
<dbReference type="GO" id="GO:0070699">
    <property type="term" value="F:type II activin receptor binding"/>
    <property type="evidence" value="ECO:0007669"/>
    <property type="project" value="TreeGrafter"/>
</dbReference>
<dbReference type="FunFam" id="2.30.42.10:FF:000005">
    <property type="entry name" value="Membrane associated guanylate kinase, WW and PDZ domain containing 1"/>
    <property type="match status" value="1"/>
</dbReference>
<dbReference type="PANTHER" id="PTHR10316">
    <property type="entry name" value="MEMBRANE ASSOCIATED GUANYLATE KINASE-RELATED"/>
    <property type="match status" value="1"/>
</dbReference>
<evidence type="ECO:0000313" key="14">
    <source>
        <dbReference type="Ensembl" id="ENSCCRP00010103927.1"/>
    </source>
</evidence>
<dbReference type="SMART" id="SM00228">
    <property type="entry name" value="PDZ"/>
    <property type="match status" value="4"/>
</dbReference>
<keyword evidence="10" id="KW-0812">Transmembrane</keyword>
<sequence>MSKSLKKKSHWTNRVHEVVLSRGPSAELGFELQGGAENGQFPVIGEMKPDRRNLHQDELLLEVNDTPVAGLTIRDVWAVVRHCKDPVRLKCVKPGGVVDKDLRQYLNLRFQKGSLDHELQQIIRDNLYLRTVPCTTRQPKEGEVPGVDYNFVTVERFVELERSGALLESGTYEDNYYGTPKPPAEPSPLLLNVAEQLLPGATPRSQGKRRRNKSVSNMEKAGIEPPEEEEEERPVINGNGVAITPESSEHEDKSTDASGEMPTTCPSETSTDAPKEETEPPKSPPKLDENDELGPLPDNWEMAYTEKGEVYFIDHNTKTTSWLDPRLAKKAKPPEECKENELPYGWEKIDDPVYGTYYVDHINRRTQFENPVLEAKRRLQQQQQMQSQGLSSLPLPTVYREKPLFTRDPTQLKGSFLSTALQKSNMGFGFTIIGGDEPDEFLQVKSVIPDGPAAQDGKMATGDVIVYINDVCVLGTTHADVVKLFQSVPIGQSVTLVLCRGYPLPYDPEDAASTLLSPLSLIDRHLLVNGRNSYDSYMEYISRSARFVDPIQTALAQPHPGDTHLDAGPLEDSVSMASSGAAGGELLTVTMVKGADGFGFTIADSNGGQRVNQILEAQGCPGLCEGDLIVEINQQPALTLSHTQVVELLKECPVGTEAMLVVQRGHFSPWKTSKQVLEHWDPYSSPTASLSIHALPHSAPYLHWPSGPEFDLTKPDPYDLYEKSRAIFENRQFQEVEVHLRRQKSGFGFRILGGEEPGQPILIGAIIEKSPADKDGRLRPGDELMSVDGIPVAGKPHRYVIDLMHGAARTGQVKLTVRRRIQSTGEHCPENGRSPGSTQHSSPRSDLNSRMFCNNSAPLHNSAPSTTGSSPPDTVANQNLQPSDVTIQRKESEGFGFVIISSLNRSESAATNSTPSAGSSEKQSPMAQPSPVCQPSTVNQTGAAHPANSTPQLNSAPQPSPKMHYRSEVKARQDVKPDIRQPFTDYRQPPVDYRHPPVADYRQPPTLDYRHPPLLDYRQLSTDPRTFPLPDYRMPQDFDYFTVDLEKGMKGFGFSIRGGREYKMDLFVLRLAEDGPAIRNGRMRVSIFCPSIHPSSVHLSIYLSICLSFHLSAFLSVCLSVCLSIYPSIHHRSVYWSVHPLIYSSLHPSIHPSFHPSIISVCLPSSVFWSIHPSIHPLSVYLCLSVYLSIYLCIHPSSVFLYVCLSVHLPIHLILLLFCSLFSSYL</sequence>
<dbReference type="SMART" id="SM00456">
    <property type="entry name" value="WW"/>
    <property type="match status" value="2"/>
</dbReference>
<keyword evidence="2" id="KW-0597">Phosphoprotein</keyword>
<dbReference type="InterPro" id="IPR027417">
    <property type="entry name" value="P-loop_NTPase"/>
</dbReference>
<dbReference type="FunFam" id="2.30.42.10:FF:000155">
    <property type="entry name" value="membrane-associated guanylate kinase, WW and PDZ domain-containing protein 2 isoform X4"/>
    <property type="match status" value="1"/>
</dbReference>
<evidence type="ECO:0000256" key="9">
    <source>
        <dbReference type="SAM" id="MobiDB-lite"/>
    </source>
</evidence>
<dbReference type="Pfam" id="PF00595">
    <property type="entry name" value="PDZ"/>
    <property type="match status" value="2"/>
</dbReference>
<feature type="region of interest" description="Disordered" evidence="9">
    <location>
        <begin position="824"/>
        <end position="879"/>
    </location>
</feature>
<evidence type="ECO:0000256" key="7">
    <source>
        <dbReference type="ARBA" id="ARBA00078448"/>
    </source>
</evidence>
<feature type="compositionally biased region" description="Polar residues" evidence="9">
    <location>
        <begin position="834"/>
        <end position="879"/>
    </location>
</feature>
<evidence type="ECO:0000256" key="2">
    <source>
        <dbReference type="ARBA" id="ARBA00022553"/>
    </source>
</evidence>
<feature type="compositionally biased region" description="Basic and acidic residues" evidence="9">
    <location>
        <begin position="273"/>
        <end position="288"/>
    </location>
</feature>
<feature type="domain" description="PDZ" evidence="13">
    <location>
        <begin position="1042"/>
        <end position="1085"/>
    </location>
</feature>
<dbReference type="InterPro" id="IPR001478">
    <property type="entry name" value="PDZ"/>
</dbReference>
<dbReference type="FunFam" id="3.30.63.10:FF:000003">
    <property type="entry name" value="Membrane-associated guanylate kinase, WW and PDZ domain-containing protein 3 isoform 1"/>
    <property type="match status" value="1"/>
</dbReference>
<evidence type="ECO:0000256" key="3">
    <source>
        <dbReference type="ARBA" id="ARBA00022737"/>
    </source>
</evidence>
<comment type="function">
    <text evidence="5">Plays a role in coupling actin fibers to cell junctions in endothelial cells, via its interaction with AMOTL2 and CDH5. May regulate acid-induced ASIC3 currents by modulating its expression at the cell surface.</text>
</comment>
<reference evidence="14" key="2">
    <citation type="submission" date="2025-09" db="UniProtKB">
        <authorList>
            <consortium name="Ensembl"/>
        </authorList>
    </citation>
    <scope>IDENTIFICATION</scope>
</reference>
<dbReference type="InterPro" id="IPR008145">
    <property type="entry name" value="GK/Ca_channel_bsu"/>
</dbReference>
<dbReference type="CDD" id="cd06730">
    <property type="entry name" value="PDZ0_MAGI-1_3-like"/>
    <property type="match status" value="1"/>
</dbReference>
<dbReference type="Pfam" id="PF00625">
    <property type="entry name" value="Guanylate_kin"/>
    <property type="match status" value="1"/>
</dbReference>
<dbReference type="Gene3D" id="3.30.63.10">
    <property type="entry name" value="Guanylate Kinase phosphate binding domain"/>
    <property type="match status" value="1"/>
</dbReference>
<dbReference type="GO" id="GO:0005737">
    <property type="term" value="C:cytoplasm"/>
    <property type="evidence" value="ECO:0007669"/>
    <property type="project" value="TreeGrafter"/>
</dbReference>
<dbReference type="GO" id="GO:0031697">
    <property type="term" value="F:beta-1 adrenergic receptor binding"/>
    <property type="evidence" value="ECO:0007669"/>
    <property type="project" value="TreeGrafter"/>
</dbReference>
<keyword evidence="3" id="KW-0677">Repeat</keyword>
<name>A0A8C1PJ75_CYPCA</name>
<feature type="domain" description="PDZ" evidence="13">
    <location>
        <begin position="588"/>
        <end position="651"/>
    </location>
</feature>
<dbReference type="InterPro" id="IPR036034">
    <property type="entry name" value="PDZ_sf"/>
</dbReference>
<dbReference type="Gene3D" id="2.20.70.10">
    <property type="match status" value="2"/>
</dbReference>
<evidence type="ECO:0000256" key="4">
    <source>
        <dbReference type="ARBA" id="ARBA00023136"/>
    </source>
</evidence>
<dbReference type="GO" id="GO:0005886">
    <property type="term" value="C:plasma membrane"/>
    <property type="evidence" value="ECO:0007669"/>
    <property type="project" value="GOC"/>
</dbReference>
<dbReference type="Gene3D" id="2.30.42.10">
    <property type="match status" value="5"/>
</dbReference>
<feature type="domain" description="PDZ" evidence="13">
    <location>
        <begin position="737"/>
        <end position="819"/>
    </location>
</feature>
<dbReference type="GO" id="GO:0005911">
    <property type="term" value="C:cell-cell junction"/>
    <property type="evidence" value="ECO:0007669"/>
    <property type="project" value="TreeGrafter"/>
</dbReference>
<dbReference type="InterPro" id="IPR008144">
    <property type="entry name" value="Guanylate_kin-like_dom"/>
</dbReference>
<feature type="transmembrane region" description="Helical" evidence="10">
    <location>
        <begin position="1178"/>
        <end position="1194"/>
    </location>
</feature>
<dbReference type="GO" id="GO:0043113">
    <property type="term" value="P:receptor clustering"/>
    <property type="evidence" value="ECO:0007669"/>
    <property type="project" value="TreeGrafter"/>
</dbReference>
<comment type="subcellular location">
    <subcellularLocation>
        <location evidence="1">Membrane</location>
        <topology evidence="1">Peripheral membrane protein</topology>
    </subcellularLocation>
</comment>
<dbReference type="GO" id="GO:0030159">
    <property type="term" value="F:signaling receptor complex adaptor activity"/>
    <property type="evidence" value="ECO:0007669"/>
    <property type="project" value="TreeGrafter"/>
</dbReference>
<dbReference type="PROSITE" id="PS01159">
    <property type="entry name" value="WW_DOMAIN_1"/>
    <property type="match status" value="2"/>
</dbReference>
<dbReference type="PANTHER" id="PTHR10316:SF27">
    <property type="entry name" value="MEMBRANE-ASSOCIATED GUANYLATE KINASE, WW AND PDZ DOMAIN-CONTAINING PROTEIN 2"/>
    <property type="match status" value="1"/>
</dbReference>
<feature type="region of interest" description="Disordered" evidence="9">
    <location>
        <begin position="199"/>
        <end position="295"/>
    </location>
</feature>
<keyword evidence="15" id="KW-1185">Reference proteome</keyword>
<dbReference type="FunFam" id="2.30.42.10:FF:000015">
    <property type="entry name" value="Membrane associated guanylate kinase, WW and PDZ domain containing 1"/>
    <property type="match status" value="1"/>
</dbReference>
<dbReference type="CDD" id="cd00201">
    <property type="entry name" value="WW"/>
    <property type="match status" value="2"/>
</dbReference>
<dbReference type="GO" id="GO:0005634">
    <property type="term" value="C:nucleus"/>
    <property type="evidence" value="ECO:0007669"/>
    <property type="project" value="UniProtKB-ARBA"/>
</dbReference>
<dbReference type="PROSITE" id="PS00856">
    <property type="entry name" value="GUANYLATE_KINASE_1"/>
    <property type="match status" value="1"/>
</dbReference>
<feature type="domain" description="PDZ" evidence="13">
    <location>
        <begin position="418"/>
        <end position="487"/>
    </location>
</feature>
<dbReference type="InterPro" id="IPR020590">
    <property type="entry name" value="Guanylate_kinase_CS"/>
</dbReference>
<dbReference type="SUPFAM" id="SSF51045">
    <property type="entry name" value="WW domain"/>
    <property type="match status" value="2"/>
</dbReference>
<dbReference type="InterPro" id="IPR001202">
    <property type="entry name" value="WW_dom"/>
</dbReference>
<dbReference type="SUPFAM" id="SSF50156">
    <property type="entry name" value="PDZ domain-like"/>
    <property type="match status" value="5"/>
</dbReference>
<feature type="domain" description="Guanylate kinase-like" evidence="12">
    <location>
        <begin position="86"/>
        <end position="179"/>
    </location>
</feature>
<feature type="compositionally biased region" description="Polar residues" evidence="9">
    <location>
        <begin position="906"/>
        <end position="957"/>
    </location>
</feature>
<dbReference type="PROSITE" id="PS50106">
    <property type="entry name" value="PDZ"/>
    <property type="match status" value="5"/>
</dbReference>
<dbReference type="InterPro" id="IPR036020">
    <property type="entry name" value="WW_dom_sf"/>
</dbReference>
<feature type="domain" description="WW" evidence="11">
    <location>
        <begin position="340"/>
        <end position="373"/>
    </location>
</feature>
<protein>
    <recommendedName>
        <fullName evidence="6">Membrane-associated guanylate kinase, WW and PDZ domain-containing protein 1</fullName>
    </recommendedName>
    <alternativeName>
        <fullName evidence="7">BAI1-associated protein 1</fullName>
    </alternativeName>
    <alternativeName>
        <fullName evidence="8">Membrane-associated guanylate kinase inverted 1</fullName>
    </alternativeName>
</protein>
<dbReference type="GO" id="GO:0046332">
    <property type="term" value="F:SMAD binding"/>
    <property type="evidence" value="ECO:0007669"/>
    <property type="project" value="TreeGrafter"/>
</dbReference>
<dbReference type="SMART" id="SM00072">
    <property type="entry name" value="GuKc"/>
    <property type="match status" value="1"/>
</dbReference>
<dbReference type="GO" id="GO:0007165">
    <property type="term" value="P:signal transduction"/>
    <property type="evidence" value="ECO:0007669"/>
    <property type="project" value="TreeGrafter"/>
</dbReference>
<dbReference type="FunFam" id="2.20.70.10:FF:000002">
    <property type="entry name" value="Membrane-associated guanylate kinase, WW and PDZ domain-containing protein 3 isoform 1"/>
    <property type="match status" value="1"/>
</dbReference>
<evidence type="ECO:0000259" key="11">
    <source>
        <dbReference type="PROSITE" id="PS50020"/>
    </source>
</evidence>
<dbReference type="Ensembl" id="ENSCCRT00010115479.1">
    <property type="protein sequence ID" value="ENSCCRP00010103927.1"/>
    <property type="gene ID" value="ENSCCRG00010045592.1"/>
</dbReference>
<feature type="transmembrane region" description="Helical" evidence="10">
    <location>
        <begin position="1199"/>
        <end position="1223"/>
    </location>
</feature>
<reference evidence="14" key="1">
    <citation type="submission" date="2025-08" db="UniProtKB">
        <authorList>
            <consortium name="Ensembl"/>
        </authorList>
    </citation>
    <scope>IDENTIFICATION</scope>
</reference>
<accession>A0A8C1PJ75</accession>
<keyword evidence="10" id="KW-1133">Transmembrane helix</keyword>
<dbReference type="SUPFAM" id="SSF52540">
    <property type="entry name" value="P-loop containing nucleoside triphosphate hydrolases"/>
    <property type="match status" value="1"/>
</dbReference>
<dbReference type="FunFam" id="2.30.42.10:FF:000006">
    <property type="entry name" value="Membrane associated guanylate kinase, WW and PDZ domain containing 1"/>
    <property type="match status" value="1"/>
</dbReference>
<dbReference type="Pfam" id="PF00397">
    <property type="entry name" value="WW"/>
    <property type="match status" value="2"/>
</dbReference>
<evidence type="ECO:0000313" key="15">
    <source>
        <dbReference type="Proteomes" id="UP000694427"/>
    </source>
</evidence>
<keyword evidence="4 10" id="KW-0472">Membrane</keyword>
<dbReference type="PROSITE" id="PS50020">
    <property type="entry name" value="WW_DOMAIN_2"/>
    <property type="match status" value="2"/>
</dbReference>
<dbReference type="CDD" id="cd06731">
    <property type="entry name" value="PDZ1_MAGI-1_3-like"/>
    <property type="match status" value="1"/>
</dbReference>
<feature type="domain" description="WW" evidence="11">
    <location>
        <begin position="294"/>
        <end position="327"/>
    </location>
</feature>
<proteinExistence type="predicted"/>
<evidence type="ECO:0000256" key="1">
    <source>
        <dbReference type="ARBA" id="ARBA00004170"/>
    </source>
</evidence>
<evidence type="ECO:0000256" key="6">
    <source>
        <dbReference type="ARBA" id="ARBA00070829"/>
    </source>
</evidence>
<dbReference type="AlphaFoldDB" id="A0A8C1PJ75"/>
<dbReference type="Pfam" id="PF17820">
    <property type="entry name" value="PDZ_6"/>
    <property type="match status" value="1"/>
</dbReference>
<evidence type="ECO:0000256" key="8">
    <source>
        <dbReference type="ARBA" id="ARBA00079517"/>
    </source>
</evidence>
<organism evidence="14 15">
    <name type="scientific">Cyprinus carpio</name>
    <name type="common">Common carp</name>
    <dbReference type="NCBI Taxonomy" id="7962"/>
    <lineage>
        <taxon>Eukaryota</taxon>
        <taxon>Metazoa</taxon>
        <taxon>Chordata</taxon>
        <taxon>Craniata</taxon>
        <taxon>Vertebrata</taxon>
        <taxon>Euteleostomi</taxon>
        <taxon>Actinopterygii</taxon>
        <taxon>Neopterygii</taxon>
        <taxon>Teleostei</taxon>
        <taxon>Ostariophysi</taxon>
        <taxon>Cypriniformes</taxon>
        <taxon>Cyprinidae</taxon>
        <taxon>Cyprininae</taxon>
        <taxon>Cyprinus</taxon>
    </lineage>
</organism>
<feature type="compositionally biased region" description="Basic and acidic residues" evidence="9">
    <location>
        <begin position="965"/>
        <end position="979"/>
    </location>
</feature>
<evidence type="ECO:0000259" key="12">
    <source>
        <dbReference type="PROSITE" id="PS50052"/>
    </source>
</evidence>
<dbReference type="CDD" id="cd06732">
    <property type="entry name" value="PDZ2_MAGI-1_3-like"/>
    <property type="match status" value="1"/>
</dbReference>
<evidence type="ECO:0000256" key="10">
    <source>
        <dbReference type="SAM" id="Phobius"/>
    </source>
</evidence>
<dbReference type="Proteomes" id="UP000694427">
    <property type="component" value="Unplaced"/>
</dbReference>
<dbReference type="InterPro" id="IPR041489">
    <property type="entry name" value="PDZ_6"/>
</dbReference>